<dbReference type="AlphaFoldDB" id="C4XQJ6"/>
<evidence type="ECO:0000313" key="2">
    <source>
        <dbReference type="Proteomes" id="UP000009071"/>
    </source>
</evidence>
<dbReference type="eggNOG" id="COG5619">
    <property type="taxonomic scope" value="Bacteria"/>
</dbReference>
<evidence type="ECO:0008006" key="3">
    <source>
        <dbReference type="Google" id="ProtNLM"/>
    </source>
</evidence>
<dbReference type="OrthoDB" id="6638010at2"/>
<name>C4XQJ6_SOLM1</name>
<dbReference type="EMBL" id="AP010904">
    <property type="protein sequence ID" value="BAH75361.1"/>
    <property type="molecule type" value="Genomic_DNA"/>
</dbReference>
<accession>C4XQJ6</accession>
<gene>
    <name evidence="1" type="ordered locus">DMR_18700</name>
</gene>
<dbReference type="InterPro" id="IPR018742">
    <property type="entry name" value="DUF2290"/>
</dbReference>
<dbReference type="HOGENOM" id="CLU_1188503_0_0_7"/>
<evidence type="ECO:0000313" key="1">
    <source>
        <dbReference type="EMBL" id="BAH75361.1"/>
    </source>
</evidence>
<dbReference type="RefSeq" id="WP_015860560.1">
    <property type="nucleotide sequence ID" value="NC_012796.1"/>
</dbReference>
<dbReference type="STRING" id="573370.DMR_18700"/>
<proteinExistence type="predicted"/>
<reference evidence="1 2" key="1">
    <citation type="journal article" date="2009" name="Genome Res.">
        <title>Whole genome sequence of Desulfovibrio magneticus strain RS-1 revealed common gene clusters in magnetotactic bacteria.</title>
        <authorList>
            <person name="Nakazawa H."/>
            <person name="Arakaki A."/>
            <person name="Narita-Yamada S."/>
            <person name="Yashiro I."/>
            <person name="Jinno K."/>
            <person name="Aoki N."/>
            <person name="Tsuruyama A."/>
            <person name="Okamura Y."/>
            <person name="Tanikawa S."/>
            <person name="Fujita N."/>
            <person name="Takeyama H."/>
            <person name="Matsunaga T."/>
        </authorList>
    </citation>
    <scope>NUCLEOTIDE SEQUENCE [LARGE SCALE GENOMIC DNA]</scope>
    <source>
        <strain evidence="2">ATCC 700980 / DSM 13731 / RS-1</strain>
    </source>
</reference>
<dbReference type="KEGG" id="dma:DMR_18700"/>
<protein>
    <recommendedName>
        <fullName evidence="3">DUF2290 domain-containing protein</fullName>
    </recommendedName>
</protein>
<dbReference type="Proteomes" id="UP000009071">
    <property type="component" value="Chromosome"/>
</dbReference>
<dbReference type="Pfam" id="PF10053">
    <property type="entry name" value="DUF2290"/>
    <property type="match status" value="1"/>
</dbReference>
<organism evidence="1 2">
    <name type="scientific">Solidesulfovibrio magneticus (strain ATCC 700980 / DSM 13731 / RS-1)</name>
    <name type="common">Desulfovibrio magneticus</name>
    <dbReference type="NCBI Taxonomy" id="573370"/>
    <lineage>
        <taxon>Bacteria</taxon>
        <taxon>Pseudomonadati</taxon>
        <taxon>Thermodesulfobacteriota</taxon>
        <taxon>Desulfovibrionia</taxon>
        <taxon>Desulfovibrionales</taxon>
        <taxon>Desulfovibrionaceae</taxon>
        <taxon>Solidesulfovibrio</taxon>
    </lineage>
</organism>
<sequence>MKDSLFYPQINECNNFLKEIGLLKEYFPNQSSPRNPGAFFRGLDYEKYWTEVYRRYYYTFYLEDNSLICFENKINGDDDYVCFTYLECPYAGDTYPNFLENLGGSYESDGDAFKAEYEQYICEQGIKQHVTPIRYEYRPDQHNPGIHPASHLHIGFRNDIRLGCGILFTPVMFVLFIVRQTYPILWQSMLSKGGSPLAERECRNLSLVNTIYLHDHDKYEPYLLPH</sequence>
<keyword evidence="2" id="KW-1185">Reference proteome</keyword>